<dbReference type="Pfam" id="PF20815">
    <property type="entry name" value="GIY_YIG_2"/>
    <property type="match status" value="1"/>
</dbReference>
<feature type="compositionally biased region" description="Low complexity" evidence="1">
    <location>
        <begin position="174"/>
        <end position="186"/>
    </location>
</feature>
<dbReference type="AlphaFoldDB" id="A0A8I0VE80"/>
<keyword evidence="4" id="KW-1185">Reference proteome</keyword>
<feature type="region of interest" description="Disordered" evidence="1">
    <location>
        <begin position="167"/>
        <end position="186"/>
    </location>
</feature>
<dbReference type="InterPro" id="IPR049311">
    <property type="entry name" value="GIY_YIG_cat"/>
</dbReference>
<evidence type="ECO:0000313" key="3">
    <source>
        <dbReference type="EMBL" id="MBF4632670.1"/>
    </source>
</evidence>
<evidence type="ECO:0000313" key="4">
    <source>
        <dbReference type="Proteomes" id="UP000634579"/>
    </source>
</evidence>
<organism evidence="3 4">
    <name type="scientific">Clavibacter phaseoli</name>
    <dbReference type="NCBI Taxonomy" id="1734031"/>
    <lineage>
        <taxon>Bacteria</taxon>
        <taxon>Bacillati</taxon>
        <taxon>Actinomycetota</taxon>
        <taxon>Actinomycetes</taxon>
        <taxon>Micrococcales</taxon>
        <taxon>Microbacteriaceae</taxon>
        <taxon>Clavibacter</taxon>
    </lineage>
</organism>
<feature type="domain" description="GIY-YIG catalytic" evidence="2">
    <location>
        <begin position="28"/>
        <end position="175"/>
    </location>
</feature>
<reference evidence="3 4" key="1">
    <citation type="submission" date="2020-10" db="EMBL/GenBank/DDBJ databases">
        <title>Draft genome sequences of plant-associated actinobacteria.</title>
        <authorList>
            <person name="Tarlachkov S.V."/>
            <person name="Starodumova I.P."/>
            <person name="Dorofeeva L.V."/>
            <person name="Prisyazhnaya N.V."/>
            <person name="Roubtsova T.V."/>
            <person name="Chizhov V.N."/>
            <person name="Nadler S.A."/>
            <person name="Subbotin S.A."/>
            <person name="Evtushenko L.I."/>
        </authorList>
    </citation>
    <scope>NUCLEOTIDE SEQUENCE [LARGE SCALE GENOMIC DNA]</scope>
    <source>
        <strain evidence="3 4">VKM Ac-2886</strain>
    </source>
</reference>
<name>A0A8I0VE80_9MICO</name>
<proteinExistence type="predicted"/>
<dbReference type="RefSeq" id="WP_194676235.1">
    <property type="nucleotide sequence ID" value="NZ_JADKRP010000006.1"/>
</dbReference>
<protein>
    <recommendedName>
        <fullName evidence="2">GIY-YIG catalytic domain-containing protein</fullName>
    </recommendedName>
</protein>
<evidence type="ECO:0000256" key="1">
    <source>
        <dbReference type="SAM" id="MobiDB-lite"/>
    </source>
</evidence>
<dbReference type="Proteomes" id="UP000634579">
    <property type="component" value="Unassembled WGS sequence"/>
</dbReference>
<accession>A0A8I0VE80</accession>
<evidence type="ECO:0000259" key="2">
    <source>
        <dbReference type="Pfam" id="PF20815"/>
    </source>
</evidence>
<sequence length="186" mass="20351">MSLAAKQLLRPASLVRVNDAGTAPKQMGVYGWWFEPGCLPTPVLPHPTADGFELLYVGIAPRKPAVVGSSSKSQLRARLATHARKDASRSTLRLTLGVLLSDELDLTAGMHRGRVNWGPVGEQALTAWMRQHARISWVVDSAPWIVEEELLESVPLPLNISGKDGPFTQSLSVRRQQTRSTARAQL</sequence>
<dbReference type="EMBL" id="JADKRP010000006">
    <property type="protein sequence ID" value="MBF4632670.1"/>
    <property type="molecule type" value="Genomic_DNA"/>
</dbReference>
<gene>
    <name evidence="3" type="ORF">ITJ42_15735</name>
</gene>
<comment type="caution">
    <text evidence="3">The sequence shown here is derived from an EMBL/GenBank/DDBJ whole genome shotgun (WGS) entry which is preliminary data.</text>
</comment>